<dbReference type="EMBL" id="CAXAQS010000059">
    <property type="protein sequence ID" value="CAK9249871.1"/>
    <property type="molecule type" value="Genomic_DNA"/>
</dbReference>
<sequence>MGVDLILMTAELIVEDGMTEKHTDMEFVQVLNVKESILVRGTTDSKLAVFTNGHQVLLMRVSGRTVRGMELESNIEENGFIRESGLKDIKEDMA</sequence>
<comment type="caution">
    <text evidence="1">The sequence shown here is derived from an EMBL/GenBank/DDBJ whole genome shotgun (WGS) entry which is preliminary data.</text>
</comment>
<evidence type="ECO:0000313" key="2">
    <source>
        <dbReference type="Proteomes" id="UP001497444"/>
    </source>
</evidence>
<protein>
    <submittedName>
        <fullName evidence="1">Uncharacterized protein</fullName>
    </submittedName>
</protein>
<reference evidence="1" key="1">
    <citation type="submission" date="2024-02" db="EMBL/GenBank/DDBJ databases">
        <authorList>
            <consortium name="ELIXIR-Norway"/>
            <consortium name="Elixir Norway"/>
        </authorList>
    </citation>
    <scope>NUCLEOTIDE SEQUENCE</scope>
</reference>
<organism evidence="1 2">
    <name type="scientific">Sphagnum jensenii</name>
    <dbReference type="NCBI Taxonomy" id="128206"/>
    <lineage>
        <taxon>Eukaryota</taxon>
        <taxon>Viridiplantae</taxon>
        <taxon>Streptophyta</taxon>
        <taxon>Embryophyta</taxon>
        <taxon>Bryophyta</taxon>
        <taxon>Sphagnophytina</taxon>
        <taxon>Sphagnopsida</taxon>
        <taxon>Sphagnales</taxon>
        <taxon>Sphagnaceae</taxon>
        <taxon>Sphagnum</taxon>
    </lineage>
</organism>
<evidence type="ECO:0000313" key="1">
    <source>
        <dbReference type="EMBL" id="CAK9249871.1"/>
    </source>
</evidence>
<keyword evidence="2" id="KW-1185">Reference proteome</keyword>
<name>A0ABP0V769_9BRYO</name>
<proteinExistence type="predicted"/>
<dbReference type="Proteomes" id="UP001497444">
    <property type="component" value="Unassembled WGS sequence"/>
</dbReference>
<gene>
    <name evidence="1" type="ORF">CSSPJE1EN1_LOCUS25249</name>
</gene>
<accession>A0ABP0V769</accession>